<dbReference type="Proteomes" id="UP000499080">
    <property type="component" value="Unassembled WGS sequence"/>
</dbReference>
<dbReference type="AlphaFoldDB" id="A0A4Y2L058"/>
<evidence type="ECO:0000313" key="3">
    <source>
        <dbReference type="Proteomes" id="UP000499080"/>
    </source>
</evidence>
<keyword evidence="3" id="KW-1185">Reference proteome</keyword>
<comment type="caution">
    <text evidence="2">The sequence shown here is derived from an EMBL/GenBank/DDBJ whole genome shotgun (WGS) entry which is preliminary data.</text>
</comment>
<dbReference type="PANTHER" id="PTHR37984">
    <property type="entry name" value="PROTEIN CBG26694"/>
    <property type="match status" value="1"/>
</dbReference>
<dbReference type="OrthoDB" id="430238at2759"/>
<sequence>MVGEKVIIPILKPTESCAPVVIVPKSDGNVRICVDLVELNKNVIREMHPFPKAEYSLNLLARVKIFSKLDANSGFWQIPLDKMSSYLTTFIAPFGRFRFQRLPFGISFAPEHLQRRMSQMLEGIPGTICHMDDILIWGSIQEEHDQRLTEVCKRLKNCIFFQTSIKFLGHLIDGQGIHPDLDNITAIENYQPPTNKKEL</sequence>
<dbReference type="PROSITE" id="PS50878">
    <property type="entry name" value="RT_POL"/>
    <property type="match status" value="1"/>
</dbReference>
<dbReference type="InterPro" id="IPR000477">
    <property type="entry name" value="RT_dom"/>
</dbReference>
<dbReference type="Pfam" id="PF00078">
    <property type="entry name" value="RVT_1"/>
    <property type="match status" value="1"/>
</dbReference>
<accession>A0A4Y2L058</accession>
<dbReference type="PANTHER" id="PTHR37984:SF5">
    <property type="entry name" value="PROTEIN NYNRIN-LIKE"/>
    <property type="match status" value="1"/>
</dbReference>
<dbReference type="CDD" id="cd01647">
    <property type="entry name" value="RT_LTR"/>
    <property type="match status" value="1"/>
</dbReference>
<reference evidence="2 3" key="1">
    <citation type="journal article" date="2019" name="Sci. Rep.">
        <title>Orb-weaving spider Araneus ventricosus genome elucidates the spidroin gene catalogue.</title>
        <authorList>
            <person name="Kono N."/>
            <person name="Nakamura H."/>
            <person name="Ohtoshi R."/>
            <person name="Moran D.A.P."/>
            <person name="Shinohara A."/>
            <person name="Yoshida Y."/>
            <person name="Fujiwara M."/>
            <person name="Mori M."/>
            <person name="Tomita M."/>
            <person name="Arakawa K."/>
        </authorList>
    </citation>
    <scope>NUCLEOTIDE SEQUENCE [LARGE SCALE GENOMIC DNA]</scope>
</reference>
<dbReference type="InterPro" id="IPR043502">
    <property type="entry name" value="DNA/RNA_pol_sf"/>
</dbReference>
<name>A0A4Y2L058_ARAVE</name>
<organism evidence="2 3">
    <name type="scientific">Araneus ventricosus</name>
    <name type="common">Orbweaver spider</name>
    <name type="synonym">Epeira ventricosa</name>
    <dbReference type="NCBI Taxonomy" id="182803"/>
    <lineage>
        <taxon>Eukaryota</taxon>
        <taxon>Metazoa</taxon>
        <taxon>Ecdysozoa</taxon>
        <taxon>Arthropoda</taxon>
        <taxon>Chelicerata</taxon>
        <taxon>Arachnida</taxon>
        <taxon>Araneae</taxon>
        <taxon>Araneomorphae</taxon>
        <taxon>Entelegynae</taxon>
        <taxon>Araneoidea</taxon>
        <taxon>Araneidae</taxon>
        <taxon>Araneus</taxon>
    </lineage>
</organism>
<dbReference type="InterPro" id="IPR050951">
    <property type="entry name" value="Retrovirus_Pol_polyprotein"/>
</dbReference>
<dbReference type="EMBL" id="BGPR01196905">
    <property type="protein sequence ID" value="GBN07183.1"/>
    <property type="molecule type" value="Genomic_DNA"/>
</dbReference>
<dbReference type="Gene3D" id="3.10.10.10">
    <property type="entry name" value="HIV Type 1 Reverse Transcriptase, subunit A, domain 1"/>
    <property type="match status" value="1"/>
</dbReference>
<dbReference type="InterPro" id="IPR043128">
    <property type="entry name" value="Rev_trsase/Diguanyl_cyclase"/>
</dbReference>
<feature type="domain" description="Reverse transcriptase" evidence="1">
    <location>
        <begin position="4"/>
        <end position="199"/>
    </location>
</feature>
<proteinExistence type="predicted"/>
<evidence type="ECO:0000259" key="1">
    <source>
        <dbReference type="PROSITE" id="PS50878"/>
    </source>
</evidence>
<evidence type="ECO:0000313" key="2">
    <source>
        <dbReference type="EMBL" id="GBN07183.1"/>
    </source>
</evidence>
<protein>
    <submittedName>
        <fullName evidence="2">Transposon Ty3-G Gag-Pol polyprotein</fullName>
    </submittedName>
</protein>
<dbReference type="SUPFAM" id="SSF56672">
    <property type="entry name" value="DNA/RNA polymerases"/>
    <property type="match status" value="1"/>
</dbReference>
<gene>
    <name evidence="2" type="primary">TY3B-G_235</name>
    <name evidence="2" type="ORF">AVEN_221131_1</name>
</gene>
<dbReference type="GO" id="GO:0071897">
    <property type="term" value="P:DNA biosynthetic process"/>
    <property type="evidence" value="ECO:0007669"/>
    <property type="project" value="UniProtKB-ARBA"/>
</dbReference>
<dbReference type="Gene3D" id="3.30.70.270">
    <property type="match status" value="1"/>
</dbReference>